<evidence type="ECO:0000259" key="1">
    <source>
        <dbReference type="PROSITE" id="PS50181"/>
    </source>
</evidence>
<dbReference type="Pfam" id="PF00646">
    <property type="entry name" value="F-box"/>
    <property type="match status" value="1"/>
</dbReference>
<dbReference type="InterPro" id="IPR005174">
    <property type="entry name" value="KIB1-4_b-propeller"/>
</dbReference>
<dbReference type="Proteomes" id="UP001630127">
    <property type="component" value="Unassembled WGS sequence"/>
</dbReference>
<dbReference type="SMART" id="SM00256">
    <property type="entry name" value="FBOX"/>
    <property type="match status" value="1"/>
</dbReference>
<dbReference type="InterPro" id="IPR036047">
    <property type="entry name" value="F-box-like_dom_sf"/>
</dbReference>
<dbReference type="InterPro" id="IPR050796">
    <property type="entry name" value="SCF_F-box_component"/>
</dbReference>
<gene>
    <name evidence="2" type="ORF">ACH5RR_026706</name>
</gene>
<dbReference type="InterPro" id="IPR001810">
    <property type="entry name" value="F-box_dom"/>
</dbReference>
<dbReference type="PANTHER" id="PTHR31672:SF13">
    <property type="entry name" value="F-BOX PROTEIN CPR30-LIKE"/>
    <property type="match status" value="1"/>
</dbReference>
<name>A0ABD2Z3D8_9GENT</name>
<dbReference type="PROSITE" id="PS50181">
    <property type="entry name" value="FBOX"/>
    <property type="match status" value="1"/>
</dbReference>
<reference evidence="2 3" key="1">
    <citation type="submission" date="2024-11" db="EMBL/GenBank/DDBJ databases">
        <title>A near-complete genome assembly of Cinchona calisaya.</title>
        <authorList>
            <person name="Lian D.C."/>
            <person name="Zhao X.W."/>
            <person name="Wei L."/>
        </authorList>
    </citation>
    <scope>NUCLEOTIDE SEQUENCE [LARGE SCALE GENOMIC DNA]</scope>
    <source>
        <tissue evidence="2">Nenye</tissue>
    </source>
</reference>
<dbReference type="SUPFAM" id="SSF81383">
    <property type="entry name" value="F-box domain"/>
    <property type="match status" value="1"/>
</dbReference>
<proteinExistence type="predicted"/>
<dbReference type="PANTHER" id="PTHR31672">
    <property type="entry name" value="BNACNNG10540D PROTEIN"/>
    <property type="match status" value="1"/>
</dbReference>
<evidence type="ECO:0000313" key="3">
    <source>
        <dbReference type="Proteomes" id="UP001630127"/>
    </source>
</evidence>
<dbReference type="Gene3D" id="1.20.1280.50">
    <property type="match status" value="1"/>
</dbReference>
<dbReference type="Pfam" id="PF03478">
    <property type="entry name" value="Beta-prop_KIB1-4"/>
    <property type="match status" value="1"/>
</dbReference>
<accession>A0ABD2Z3D8</accession>
<dbReference type="AlphaFoldDB" id="A0ABD2Z3D8"/>
<protein>
    <recommendedName>
        <fullName evidence="1">F-box domain-containing protein</fullName>
    </recommendedName>
</protein>
<dbReference type="EMBL" id="JBJUIK010000011">
    <property type="protein sequence ID" value="KAL3513989.1"/>
    <property type="molecule type" value="Genomic_DNA"/>
</dbReference>
<dbReference type="CDD" id="cd22157">
    <property type="entry name" value="F-box_AtFBW1-like"/>
    <property type="match status" value="1"/>
</dbReference>
<dbReference type="NCBIfam" id="TIGR01640">
    <property type="entry name" value="F_box_assoc_1"/>
    <property type="match status" value="1"/>
</dbReference>
<evidence type="ECO:0000313" key="2">
    <source>
        <dbReference type="EMBL" id="KAL3513989.1"/>
    </source>
</evidence>
<keyword evidence="3" id="KW-1185">Reference proteome</keyword>
<dbReference type="InterPro" id="IPR017451">
    <property type="entry name" value="F-box-assoc_interact_dom"/>
</dbReference>
<sequence length="386" mass="44785">MLMMKSRIRHIPEEIIDKILSKLSVKSLARFKCVSKTWKSLISNMEGQERSFFYLEFNEGNMLFYAVDKELVVEKLPTPFLGLSSKENFKFLGSCNGLLLFSVSRCIYLWNPTTRCCKEVLQLNFLSEKFLISASGICFDDSTNDYKVVMSLASYTIDMKFALVGSLKSKEWSQINFPYAMARSGCYVNGRLHWIVREKKLDAHSIVYSDPKTHPQLIVYFDAKTLEFKELPMPDNVYIIGELKVVDGCLCMAHRTNYKCKILIMKEYGVKESWTTIWNGAVPKWKPKGQRFRRPGINSQILTNTSEELLVAKFRRLWAFSVWGLKLNLKENSVEFPSKNCSDDMSWDTYIESLAPVHGETPDINRHMKKFEDKIRWLPESNDPIE</sequence>
<comment type="caution">
    <text evidence="2">The sequence shown here is derived from an EMBL/GenBank/DDBJ whole genome shotgun (WGS) entry which is preliminary data.</text>
</comment>
<organism evidence="2 3">
    <name type="scientific">Cinchona calisaya</name>
    <dbReference type="NCBI Taxonomy" id="153742"/>
    <lineage>
        <taxon>Eukaryota</taxon>
        <taxon>Viridiplantae</taxon>
        <taxon>Streptophyta</taxon>
        <taxon>Embryophyta</taxon>
        <taxon>Tracheophyta</taxon>
        <taxon>Spermatophyta</taxon>
        <taxon>Magnoliopsida</taxon>
        <taxon>eudicotyledons</taxon>
        <taxon>Gunneridae</taxon>
        <taxon>Pentapetalae</taxon>
        <taxon>asterids</taxon>
        <taxon>lamiids</taxon>
        <taxon>Gentianales</taxon>
        <taxon>Rubiaceae</taxon>
        <taxon>Cinchonoideae</taxon>
        <taxon>Cinchoneae</taxon>
        <taxon>Cinchona</taxon>
    </lineage>
</organism>
<feature type="domain" description="F-box" evidence="1">
    <location>
        <begin position="5"/>
        <end position="55"/>
    </location>
</feature>